<feature type="non-terminal residue" evidence="3">
    <location>
        <position position="1"/>
    </location>
</feature>
<proteinExistence type="predicted"/>
<feature type="compositionally biased region" description="Basic and acidic residues" evidence="1">
    <location>
        <begin position="214"/>
        <end position="227"/>
    </location>
</feature>
<dbReference type="Proteomes" id="UP000747013">
    <property type="component" value="Unassembled WGS sequence"/>
</dbReference>
<evidence type="ECO:0000256" key="2">
    <source>
        <dbReference type="SAM" id="Phobius"/>
    </source>
</evidence>
<gene>
    <name evidence="3" type="ORF">K8V88_07860</name>
</gene>
<organism evidence="3 4">
    <name type="scientific">Companilactobacillus farciminis</name>
    <dbReference type="NCBI Taxonomy" id="1612"/>
    <lineage>
        <taxon>Bacteria</taxon>
        <taxon>Bacillati</taxon>
        <taxon>Bacillota</taxon>
        <taxon>Bacilli</taxon>
        <taxon>Lactobacillales</taxon>
        <taxon>Lactobacillaceae</taxon>
        <taxon>Companilactobacillus</taxon>
    </lineage>
</organism>
<dbReference type="EMBL" id="DYWC01000178">
    <property type="protein sequence ID" value="HJF87339.1"/>
    <property type="molecule type" value="Genomic_DNA"/>
</dbReference>
<name>A0A921HSZ9_9LACO</name>
<keyword evidence="2" id="KW-0812">Transmembrane</keyword>
<evidence type="ECO:0000313" key="4">
    <source>
        <dbReference type="Proteomes" id="UP000747013"/>
    </source>
</evidence>
<feature type="transmembrane region" description="Helical" evidence="2">
    <location>
        <begin position="78"/>
        <end position="96"/>
    </location>
</feature>
<evidence type="ECO:0000256" key="1">
    <source>
        <dbReference type="SAM" id="MobiDB-lite"/>
    </source>
</evidence>
<dbReference type="AlphaFoldDB" id="A0A921HSZ9"/>
<keyword evidence="2" id="KW-0472">Membrane</keyword>
<evidence type="ECO:0000313" key="3">
    <source>
        <dbReference type="EMBL" id="HJF87339.1"/>
    </source>
</evidence>
<keyword evidence="2" id="KW-1133">Transmembrane helix</keyword>
<reference evidence="3" key="1">
    <citation type="journal article" date="2021" name="PeerJ">
        <title>Extensive microbial diversity within the chicken gut microbiome revealed by metagenomics and culture.</title>
        <authorList>
            <person name="Gilroy R."/>
            <person name="Ravi A."/>
            <person name="Getino M."/>
            <person name="Pursley I."/>
            <person name="Horton D.L."/>
            <person name="Alikhan N.F."/>
            <person name="Baker D."/>
            <person name="Gharbi K."/>
            <person name="Hall N."/>
            <person name="Watson M."/>
            <person name="Adriaenssens E.M."/>
            <person name="Foster-Nyarko E."/>
            <person name="Jarju S."/>
            <person name="Secka A."/>
            <person name="Antonio M."/>
            <person name="Oren A."/>
            <person name="Chaudhuri R.R."/>
            <person name="La Ragione R."/>
            <person name="Hildebrand F."/>
            <person name="Pallen M.J."/>
        </authorList>
    </citation>
    <scope>NUCLEOTIDE SEQUENCE</scope>
    <source>
        <strain evidence="3">7886</strain>
    </source>
</reference>
<feature type="transmembrane region" description="Helical" evidence="2">
    <location>
        <begin position="21"/>
        <end position="41"/>
    </location>
</feature>
<reference evidence="3" key="2">
    <citation type="submission" date="2021-09" db="EMBL/GenBank/DDBJ databases">
        <authorList>
            <person name="Gilroy R."/>
        </authorList>
    </citation>
    <scope>NUCLEOTIDE SEQUENCE</scope>
    <source>
        <strain evidence="3">7886</strain>
    </source>
</reference>
<comment type="caution">
    <text evidence="3">The sequence shown here is derived from an EMBL/GenBank/DDBJ whole genome shotgun (WGS) entry which is preliminary data.</text>
</comment>
<accession>A0A921HSZ9</accession>
<protein>
    <submittedName>
        <fullName evidence="3">Uncharacterized protein</fullName>
    </submittedName>
</protein>
<sequence>LIKYIFMEEIMKEYFKHYWKWLCLSLVFPLVLTVLTFFMNNQPLGTLVVYILVFLIFAILLLLIWLIIGLLRKSIKTPLTLIFISLLSIVLIYGYMRVLGPRYYTNSEAGITINGFQRYRLNTGTKKIKQIDHAIGSNNHSETEKAKSNAKYLNDYISKHSNSNSLRSLTNSAYKTLKDDLGDSNLFVDENEDSNALRNLTINYGYTVLEQHNSDEEMHSDTSHSLREFMNNTGI</sequence>
<feature type="transmembrane region" description="Helical" evidence="2">
    <location>
        <begin position="47"/>
        <end position="71"/>
    </location>
</feature>
<feature type="region of interest" description="Disordered" evidence="1">
    <location>
        <begin position="214"/>
        <end position="235"/>
    </location>
</feature>